<keyword evidence="5 7" id="KW-1133">Transmembrane helix</keyword>
<dbReference type="PANTHER" id="PTHR43744:SF12">
    <property type="entry name" value="ABC TRANSPORTER PERMEASE PROTEIN MG189-RELATED"/>
    <property type="match status" value="1"/>
</dbReference>
<keyword evidence="3" id="KW-1003">Cell membrane</keyword>
<name>A0ABY6YXP4_9BACL</name>
<evidence type="ECO:0000256" key="5">
    <source>
        <dbReference type="ARBA" id="ARBA00022989"/>
    </source>
</evidence>
<dbReference type="PANTHER" id="PTHR43744">
    <property type="entry name" value="ABC TRANSPORTER PERMEASE PROTEIN MG189-RELATED-RELATED"/>
    <property type="match status" value="1"/>
</dbReference>
<evidence type="ECO:0000256" key="4">
    <source>
        <dbReference type="ARBA" id="ARBA00022692"/>
    </source>
</evidence>
<comment type="subcellular location">
    <subcellularLocation>
        <location evidence="1 7">Cell membrane</location>
        <topology evidence="1 7">Multi-pass membrane protein</topology>
    </subcellularLocation>
</comment>
<dbReference type="SUPFAM" id="SSF161098">
    <property type="entry name" value="MetI-like"/>
    <property type="match status" value="1"/>
</dbReference>
<dbReference type="Proteomes" id="UP001164803">
    <property type="component" value="Chromosome"/>
</dbReference>
<feature type="transmembrane region" description="Helical" evidence="7">
    <location>
        <begin position="92"/>
        <end position="114"/>
    </location>
</feature>
<protein>
    <submittedName>
        <fullName evidence="9">Carbohydrate ABC transporter permease</fullName>
    </submittedName>
</protein>
<evidence type="ECO:0000259" key="8">
    <source>
        <dbReference type="PROSITE" id="PS50928"/>
    </source>
</evidence>
<dbReference type="Gene3D" id="1.10.3720.10">
    <property type="entry name" value="MetI-like"/>
    <property type="match status" value="1"/>
</dbReference>
<feature type="transmembrane region" description="Helical" evidence="7">
    <location>
        <begin position="200"/>
        <end position="222"/>
    </location>
</feature>
<dbReference type="CDD" id="cd06261">
    <property type="entry name" value="TM_PBP2"/>
    <property type="match status" value="1"/>
</dbReference>
<keyword evidence="4 7" id="KW-0812">Transmembrane</keyword>
<accession>A0ABY6YXP4</accession>
<keyword evidence="2 7" id="KW-0813">Transport</keyword>
<comment type="similarity">
    <text evidence="7">Belongs to the binding-protein-dependent transport system permease family.</text>
</comment>
<proteinExistence type="inferred from homology"/>
<gene>
    <name evidence="9" type="ORF">NZD86_13170</name>
</gene>
<evidence type="ECO:0000313" key="10">
    <source>
        <dbReference type="Proteomes" id="UP001164803"/>
    </source>
</evidence>
<evidence type="ECO:0000313" key="9">
    <source>
        <dbReference type="EMBL" id="WAH35260.1"/>
    </source>
</evidence>
<evidence type="ECO:0000256" key="1">
    <source>
        <dbReference type="ARBA" id="ARBA00004651"/>
    </source>
</evidence>
<sequence>MVVTDTATANPRTRLQRKRRRRPTWYNTLFSVMGVMWLIIAFYPVLYMLMTSLRSQQGYLVGIPWLPSLHPTFENYRTVVQAGFTHYFVNSLIASLCSVVFIIFCALLCAYVVVRSRSRIIRLIFDVFLVGLALPIQAAIIPIYVLITKMGLYDTLLGLILPSVAFGLPLTLLILVSFVRDIPNELYESMGLEGASDFRLLRHLVIPLATPALISVAIYDFVQAWNNFLFPLVLTQSEQARVMPMAIVSFQGQYTMNVPVTMAAVILSALPLILAYIFGRRYLLRGMLAGFGK</sequence>
<feature type="transmembrane region" description="Helical" evidence="7">
    <location>
        <begin position="24"/>
        <end position="46"/>
    </location>
</feature>
<feature type="domain" description="ABC transmembrane type-1" evidence="8">
    <location>
        <begin position="88"/>
        <end position="279"/>
    </location>
</feature>
<evidence type="ECO:0000256" key="3">
    <source>
        <dbReference type="ARBA" id="ARBA00022475"/>
    </source>
</evidence>
<dbReference type="Pfam" id="PF00528">
    <property type="entry name" value="BPD_transp_1"/>
    <property type="match status" value="1"/>
</dbReference>
<feature type="transmembrane region" description="Helical" evidence="7">
    <location>
        <begin position="123"/>
        <end position="147"/>
    </location>
</feature>
<evidence type="ECO:0000256" key="2">
    <source>
        <dbReference type="ARBA" id="ARBA00022448"/>
    </source>
</evidence>
<dbReference type="EMBL" id="CP104064">
    <property type="protein sequence ID" value="WAH35260.1"/>
    <property type="molecule type" value="Genomic_DNA"/>
</dbReference>
<reference evidence="9" key="1">
    <citation type="submission" date="2022-08" db="EMBL/GenBank/DDBJ databases">
        <title>Alicyclobacillus dauci DSM2870, complete genome.</title>
        <authorList>
            <person name="Wang Q."/>
            <person name="Cai R."/>
            <person name="Wang Z."/>
        </authorList>
    </citation>
    <scope>NUCLEOTIDE SEQUENCE</scope>
    <source>
        <strain evidence="9">DSM 28700</strain>
    </source>
</reference>
<dbReference type="PROSITE" id="PS50928">
    <property type="entry name" value="ABC_TM1"/>
    <property type="match status" value="1"/>
</dbReference>
<dbReference type="InterPro" id="IPR000515">
    <property type="entry name" value="MetI-like"/>
</dbReference>
<evidence type="ECO:0000256" key="7">
    <source>
        <dbReference type="RuleBase" id="RU363032"/>
    </source>
</evidence>
<organism evidence="9 10">
    <name type="scientific">Alicyclobacillus dauci</name>
    <dbReference type="NCBI Taxonomy" id="1475485"/>
    <lineage>
        <taxon>Bacteria</taxon>
        <taxon>Bacillati</taxon>
        <taxon>Bacillota</taxon>
        <taxon>Bacilli</taxon>
        <taxon>Bacillales</taxon>
        <taxon>Alicyclobacillaceae</taxon>
        <taxon>Alicyclobacillus</taxon>
    </lineage>
</organism>
<keyword evidence="10" id="KW-1185">Reference proteome</keyword>
<evidence type="ECO:0000256" key="6">
    <source>
        <dbReference type="ARBA" id="ARBA00023136"/>
    </source>
</evidence>
<feature type="transmembrane region" description="Helical" evidence="7">
    <location>
        <begin position="159"/>
        <end position="179"/>
    </location>
</feature>
<feature type="transmembrane region" description="Helical" evidence="7">
    <location>
        <begin position="258"/>
        <end position="278"/>
    </location>
</feature>
<keyword evidence="6 7" id="KW-0472">Membrane</keyword>
<dbReference type="InterPro" id="IPR035906">
    <property type="entry name" value="MetI-like_sf"/>
</dbReference>
<dbReference type="RefSeq" id="WP_268042324.1">
    <property type="nucleotide sequence ID" value="NZ_CP104064.1"/>
</dbReference>